<evidence type="ECO:0000259" key="1">
    <source>
        <dbReference type="Pfam" id="PF13472"/>
    </source>
</evidence>
<dbReference type="PANTHER" id="PTHR30383">
    <property type="entry name" value="THIOESTERASE 1/PROTEASE 1/LYSOPHOSPHOLIPASE L1"/>
    <property type="match status" value="1"/>
</dbReference>
<evidence type="ECO:0000313" key="3">
    <source>
        <dbReference type="Proteomes" id="UP001501285"/>
    </source>
</evidence>
<dbReference type="Pfam" id="PF13472">
    <property type="entry name" value="Lipase_GDSL_2"/>
    <property type="match status" value="1"/>
</dbReference>
<name>A0ABP5FV87_9MICO</name>
<dbReference type="SUPFAM" id="SSF52266">
    <property type="entry name" value="SGNH hydrolase"/>
    <property type="match status" value="1"/>
</dbReference>
<gene>
    <name evidence="2" type="ORF">GCM10009740_26880</name>
</gene>
<feature type="domain" description="SGNH hydrolase-type esterase" evidence="1">
    <location>
        <begin position="29"/>
        <end position="207"/>
    </location>
</feature>
<sequence length="240" mass="25820">MDFTADEYARRDADRLREILSGPPVTWVFLGDSITQGVTHTHGHRSYVEHFAERVRGELGRRGDAVVNSGVSGATTEDLLPEFHWRAGRFAPDVVFVLFGTNDMVSGEDGLRGFRYRLDQIVQRSRDVGATVVLQTPPPVLDEGERNSRLLALYAQAVREVADDLGVLVVDHAAAWETAAADPADGGTDVAPSGWLDDPFHPGARGHHEMALTLLATLGVLDPASAVCSLAVDDGVGARA</sequence>
<dbReference type="InterPro" id="IPR013830">
    <property type="entry name" value="SGNH_hydro"/>
</dbReference>
<keyword evidence="3" id="KW-1185">Reference proteome</keyword>
<dbReference type="PANTHER" id="PTHR30383:SF5">
    <property type="entry name" value="SGNH HYDROLASE-TYPE ESTERASE DOMAIN-CONTAINING PROTEIN"/>
    <property type="match status" value="1"/>
</dbReference>
<reference evidence="3" key="1">
    <citation type="journal article" date="2019" name="Int. J. Syst. Evol. Microbiol.">
        <title>The Global Catalogue of Microorganisms (GCM) 10K type strain sequencing project: providing services to taxonomists for standard genome sequencing and annotation.</title>
        <authorList>
            <consortium name="The Broad Institute Genomics Platform"/>
            <consortium name="The Broad Institute Genome Sequencing Center for Infectious Disease"/>
            <person name="Wu L."/>
            <person name="Ma J."/>
        </authorList>
    </citation>
    <scope>NUCLEOTIDE SEQUENCE [LARGE SCALE GENOMIC DNA]</scope>
    <source>
        <strain evidence="3">JCM 14283</strain>
    </source>
</reference>
<protein>
    <recommendedName>
        <fullName evidence="1">SGNH hydrolase-type esterase domain-containing protein</fullName>
    </recommendedName>
</protein>
<dbReference type="EMBL" id="BAAANB010000021">
    <property type="protein sequence ID" value="GAA2034829.1"/>
    <property type="molecule type" value="Genomic_DNA"/>
</dbReference>
<dbReference type="Proteomes" id="UP001501285">
    <property type="component" value="Unassembled WGS sequence"/>
</dbReference>
<comment type="caution">
    <text evidence="2">The sequence shown here is derived from an EMBL/GenBank/DDBJ whole genome shotgun (WGS) entry which is preliminary data.</text>
</comment>
<dbReference type="InterPro" id="IPR051532">
    <property type="entry name" value="Ester_Hydrolysis_Enzymes"/>
</dbReference>
<organism evidence="2 3">
    <name type="scientific">Terrabacter terrae</name>
    <dbReference type="NCBI Taxonomy" id="318434"/>
    <lineage>
        <taxon>Bacteria</taxon>
        <taxon>Bacillati</taxon>
        <taxon>Actinomycetota</taxon>
        <taxon>Actinomycetes</taxon>
        <taxon>Micrococcales</taxon>
        <taxon>Intrasporangiaceae</taxon>
        <taxon>Terrabacter</taxon>
    </lineage>
</organism>
<proteinExistence type="predicted"/>
<evidence type="ECO:0000313" key="2">
    <source>
        <dbReference type="EMBL" id="GAA2034829.1"/>
    </source>
</evidence>
<dbReference type="InterPro" id="IPR036514">
    <property type="entry name" value="SGNH_hydro_sf"/>
</dbReference>
<accession>A0ABP5FV87</accession>
<dbReference type="Gene3D" id="3.40.50.1110">
    <property type="entry name" value="SGNH hydrolase"/>
    <property type="match status" value="1"/>
</dbReference>
<dbReference type="RefSeq" id="WP_343992137.1">
    <property type="nucleotide sequence ID" value="NZ_BAAANB010000021.1"/>
</dbReference>
<dbReference type="CDD" id="cd00229">
    <property type="entry name" value="SGNH_hydrolase"/>
    <property type="match status" value="1"/>
</dbReference>